<evidence type="ECO:0000313" key="3">
    <source>
        <dbReference type="Proteomes" id="UP001611494"/>
    </source>
</evidence>
<comment type="caution">
    <text evidence="2">The sequence shown here is derived from an EMBL/GenBank/DDBJ whole genome shotgun (WGS) entry which is preliminary data.</text>
</comment>
<reference evidence="2 3" key="1">
    <citation type="submission" date="2024-10" db="EMBL/GenBank/DDBJ databases">
        <title>The Natural Products Discovery Center: Release of the First 8490 Sequenced Strains for Exploring Actinobacteria Biosynthetic Diversity.</title>
        <authorList>
            <person name="Kalkreuter E."/>
            <person name="Kautsar S.A."/>
            <person name="Yang D."/>
            <person name="Bader C.D."/>
            <person name="Teijaro C.N."/>
            <person name="Fluegel L."/>
            <person name="Davis C.M."/>
            <person name="Simpson J.R."/>
            <person name="Lauterbach L."/>
            <person name="Steele A.D."/>
            <person name="Gui C."/>
            <person name="Meng S."/>
            <person name="Li G."/>
            <person name="Viehrig K."/>
            <person name="Ye F."/>
            <person name="Su P."/>
            <person name="Kiefer A.F."/>
            <person name="Nichols A."/>
            <person name="Cepeda A.J."/>
            <person name="Yan W."/>
            <person name="Fan B."/>
            <person name="Jiang Y."/>
            <person name="Adhikari A."/>
            <person name="Zheng C.-J."/>
            <person name="Schuster L."/>
            <person name="Cowan T.M."/>
            <person name="Smanski M.J."/>
            <person name="Chevrette M.G."/>
            <person name="De Carvalho L.P.S."/>
            <person name="Shen B."/>
        </authorList>
    </citation>
    <scope>NUCLEOTIDE SEQUENCE [LARGE SCALE GENOMIC DNA]</scope>
    <source>
        <strain evidence="2 3">NPDC019377</strain>
    </source>
</reference>
<proteinExistence type="predicted"/>
<feature type="domain" description="Farnesoic acid O-methyl transferase" evidence="1">
    <location>
        <begin position="69"/>
        <end position="175"/>
    </location>
</feature>
<dbReference type="Pfam" id="PF12248">
    <property type="entry name" value="Methyltransf_FA"/>
    <property type="match status" value="1"/>
</dbReference>
<dbReference type="Proteomes" id="UP001611494">
    <property type="component" value="Unassembled WGS sequence"/>
</dbReference>
<dbReference type="RefSeq" id="WP_397063184.1">
    <property type="nucleotide sequence ID" value="NZ_JBIRYL010000004.1"/>
</dbReference>
<protein>
    <recommendedName>
        <fullName evidence="1">Farnesoic acid O-methyl transferase domain-containing protein</fullName>
    </recommendedName>
</protein>
<evidence type="ECO:0000313" key="2">
    <source>
        <dbReference type="EMBL" id="MFI2231805.1"/>
    </source>
</evidence>
<dbReference type="EMBL" id="JBIRYL010000004">
    <property type="protein sequence ID" value="MFI2231805.1"/>
    <property type="molecule type" value="Genomic_DNA"/>
</dbReference>
<keyword evidence="3" id="KW-1185">Reference proteome</keyword>
<accession>A0ABW7W1N7</accession>
<evidence type="ECO:0000259" key="1">
    <source>
        <dbReference type="Pfam" id="PF12248"/>
    </source>
</evidence>
<dbReference type="InterPro" id="IPR022041">
    <property type="entry name" value="Methyltransf_FA"/>
</dbReference>
<name>A0ABW7W1N7_9NOCA</name>
<sequence>MSDIVGKPVILVTFAGRRDRMELLSRYVAEAMRRNLVDEWHVWNFARNDEDDKWLRDRFTVVGRTPDDLIYYPAGQLDVGPDHRWRSRIRAGNDVHIAVKPRDGAPGAQAFEFVVGGWDNHRTVLRSVDSDDLLVRDDRDRRTTRPPVAAVDTPGILSGTAFRDVEVSLGPTGPTLSVDGAELITFDTPVEAGIHDVYVKTGYGTDGEWRFPDKGIAREFLYHNNEEPGAGWGAMYQFYIAGSVYHEDTVFLKCDDDIVYMQLDSLEEFLRFRIREEQYFLVSANVVNNNVCAYFQQKHGAIPRSLMELELPPGGFGGRLWQSGELAELLHYHFLDNLDDFERMPAEPIEWIRRLSINCVAWLGRDLSYMSRIVDDENTLSVEIPAYLKRPNCIYPRFLASHLSYNTQEGSLDVAGLISKYLEYAEKQGFPERIG</sequence>
<gene>
    <name evidence="2" type="ORF">ACH49Z_18345</name>
</gene>
<organism evidence="2 3">
    <name type="scientific">Nocardia testacea</name>
    <dbReference type="NCBI Taxonomy" id="248551"/>
    <lineage>
        <taxon>Bacteria</taxon>
        <taxon>Bacillati</taxon>
        <taxon>Actinomycetota</taxon>
        <taxon>Actinomycetes</taxon>
        <taxon>Mycobacteriales</taxon>
        <taxon>Nocardiaceae</taxon>
        <taxon>Nocardia</taxon>
    </lineage>
</organism>